<protein>
    <submittedName>
        <fullName evidence="1">Uncharacterized protein</fullName>
    </submittedName>
</protein>
<proteinExistence type="predicted"/>
<dbReference type="AlphaFoldDB" id="A0A512TQF3"/>
<gene>
    <name evidence="1" type="ORF">CBU02nite_27870</name>
</gene>
<name>A0A512TQF3_CLOBU</name>
<evidence type="ECO:0000313" key="2">
    <source>
        <dbReference type="Proteomes" id="UP000321089"/>
    </source>
</evidence>
<comment type="caution">
    <text evidence="1">The sequence shown here is derived from an EMBL/GenBank/DDBJ whole genome shotgun (WGS) entry which is preliminary data.</text>
</comment>
<organism evidence="1 2">
    <name type="scientific">Clostridium butyricum</name>
    <dbReference type="NCBI Taxonomy" id="1492"/>
    <lineage>
        <taxon>Bacteria</taxon>
        <taxon>Bacillati</taxon>
        <taxon>Bacillota</taxon>
        <taxon>Clostridia</taxon>
        <taxon>Eubacteriales</taxon>
        <taxon>Clostridiaceae</taxon>
        <taxon>Clostridium</taxon>
    </lineage>
</organism>
<reference evidence="1 2" key="1">
    <citation type="submission" date="2019-07" db="EMBL/GenBank/DDBJ databases">
        <title>Whole genome shotgun sequence of Clostridium butyricum NBRC 3858.</title>
        <authorList>
            <person name="Hosoyama A."/>
            <person name="Uohara A."/>
            <person name="Ohji S."/>
            <person name="Ichikawa N."/>
        </authorList>
    </citation>
    <scope>NUCLEOTIDE SEQUENCE [LARGE SCALE GENOMIC DNA]</scope>
    <source>
        <strain evidence="1 2">NBRC 3858</strain>
    </source>
</reference>
<dbReference type="RefSeq" id="WP_146868837.1">
    <property type="nucleotide sequence ID" value="NZ_BKBC01000044.1"/>
</dbReference>
<accession>A0A512TQF3</accession>
<sequence length="94" mass="10529">MKVKVLITFTDAEAKKIRHEGEIIDLSEERFAEIKSINENLIEETEDTTEYPNHIGGGVYQLSNGEKVRGKDEALKAEEALKQTAGDPPNNENE</sequence>
<dbReference type="EMBL" id="BKBC01000044">
    <property type="protein sequence ID" value="GEQ22281.1"/>
    <property type="molecule type" value="Genomic_DNA"/>
</dbReference>
<evidence type="ECO:0000313" key="1">
    <source>
        <dbReference type="EMBL" id="GEQ22281.1"/>
    </source>
</evidence>
<dbReference type="Proteomes" id="UP000321089">
    <property type="component" value="Unassembled WGS sequence"/>
</dbReference>